<evidence type="ECO:0000313" key="1">
    <source>
        <dbReference type="EMBL" id="KAK1423816.1"/>
    </source>
</evidence>
<reference evidence="1" key="1">
    <citation type="journal article" date="2023" name="bioRxiv">
        <title>Improved chromosome-level genome assembly for marigold (Tagetes erecta).</title>
        <authorList>
            <person name="Jiang F."/>
            <person name="Yuan L."/>
            <person name="Wang S."/>
            <person name="Wang H."/>
            <person name="Xu D."/>
            <person name="Wang A."/>
            <person name="Fan W."/>
        </authorList>
    </citation>
    <scope>NUCLEOTIDE SEQUENCE</scope>
    <source>
        <strain evidence="1">WSJ</strain>
        <tissue evidence="1">Leaf</tissue>
    </source>
</reference>
<evidence type="ECO:0000313" key="2">
    <source>
        <dbReference type="Proteomes" id="UP001229421"/>
    </source>
</evidence>
<dbReference type="AlphaFoldDB" id="A0AAD8KM06"/>
<comment type="caution">
    <text evidence="1">The sequence shown here is derived from an EMBL/GenBank/DDBJ whole genome shotgun (WGS) entry which is preliminary data.</text>
</comment>
<protein>
    <submittedName>
        <fullName evidence="1">Uncharacterized protein</fullName>
    </submittedName>
</protein>
<name>A0AAD8KM06_TARER</name>
<sequence>MAETIITTKDNKTSFFSKNHREFLKDQKDKSNTDLPANVVAVKVGLVKKSRVDMVKIQSKNISVERRGRGCEETEWKGLGSWFLGI</sequence>
<gene>
    <name evidence="1" type="ORF">QVD17_19125</name>
</gene>
<dbReference type="EMBL" id="JAUHHV010000005">
    <property type="protein sequence ID" value="KAK1423816.1"/>
    <property type="molecule type" value="Genomic_DNA"/>
</dbReference>
<accession>A0AAD8KM06</accession>
<keyword evidence="2" id="KW-1185">Reference proteome</keyword>
<proteinExistence type="predicted"/>
<organism evidence="1 2">
    <name type="scientific">Tagetes erecta</name>
    <name type="common">African marigold</name>
    <dbReference type="NCBI Taxonomy" id="13708"/>
    <lineage>
        <taxon>Eukaryota</taxon>
        <taxon>Viridiplantae</taxon>
        <taxon>Streptophyta</taxon>
        <taxon>Embryophyta</taxon>
        <taxon>Tracheophyta</taxon>
        <taxon>Spermatophyta</taxon>
        <taxon>Magnoliopsida</taxon>
        <taxon>eudicotyledons</taxon>
        <taxon>Gunneridae</taxon>
        <taxon>Pentapetalae</taxon>
        <taxon>asterids</taxon>
        <taxon>campanulids</taxon>
        <taxon>Asterales</taxon>
        <taxon>Asteraceae</taxon>
        <taxon>Asteroideae</taxon>
        <taxon>Heliantheae alliance</taxon>
        <taxon>Tageteae</taxon>
        <taxon>Tagetes</taxon>
    </lineage>
</organism>
<dbReference type="Proteomes" id="UP001229421">
    <property type="component" value="Unassembled WGS sequence"/>
</dbReference>